<protein>
    <submittedName>
        <fullName evidence="1">Uncharacterized protein</fullName>
    </submittedName>
</protein>
<reference evidence="1" key="2">
    <citation type="journal article" date="2015" name="Data Brief">
        <title>Shoot transcriptome of the giant reed, Arundo donax.</title>
        <authorList>
            <person name="Barrero R.A."/>
            <person name="Guerrero F.D."/>
            <person name="Moolhuijzen P."/>
            <person name="Goolsby J.A."/>
            <person name="Tidwell J."/>
            <person name="Bellgard S.E."/>
            <person name="Bellgard M.I."/>
        </authorList>
    </citation>
    <scope>NUCLEOTIDE SEQUENCE</scope>
    <source>
        <tissue evidence="1">Shoot tissue taken approximately 20 cm above the soil surface</tissue>
    </source>
</reference>
<dbReference type="AlphaFoldDB" id="A0A0A9GLT7"/>
<name>A0A0A9GLT7_ARUDO</name>
<evidence type="ECO:0000313" key="1">
    <source>
        <dbReference type="EMBL" id="JAE24399.1"/>
    </source>
</evidence>
<proteinExistence type="predicted"/>
<dbReference type="EMBL" id="GBRH01173497">
    <property type="protein sequence ID" value="JAE24399.1"/>
    <property type="molecule type" value="Transcribed_RNA"/>
</dbReference>
<accession>A0A0A9GLT7</accession>
<reference evidence="1" key="1">
    <citation type="submission" date="2014-09" db="EMBL/GenBank/DDBJ databases">
        <authorList>
            <person name="Magalhaes I.L.F."/>
            <person name="Oliveira U."/>
            <person name="Santos F.R."/>
            <person name="Vidigal T.H.D.A."/>
            <person name="Brescovit A.D."/>
            <person name="Santos A.J."/>
        </authorList>
    </citation>
    <scope>NUCLEOTIDE SEQUENCE</scope>
    <source>
        <tissue evidence="1">Shoot tissue taken approximately 20 cm above the soil surface</tissue>
    </source>
</reference>
<organism evidence="1">
    <name type="scientific">Arundo donax</name>
    <name type="common">Giant reed</name>
    <name type="synonym">Donax arundinaceus</name>
    <dbReference type="NCBI Taxonomy" id="35708"/>
    <lineage>
        <taxon>Eukaryota</taxon>
        <taxon>Viridiplantae</taxon>
        <taxon>Streptophyta</taxon>
        <taxon>Embryophyta</taxon>
        <taxon>Tracheophyta</taxon>
        <taxon>Spermatophyta</taxon>
        <taxon>Magnoliopsida</taxon>
        <taxon>Liliopsida</taxon>
        <taxon>Poales</taxon>
        <taxon>Poaceae</taxon>
        <taxon>PACMAD clade</taxon>
        <taxon>Arundinoideae</taxon>
        <taxon>Arundineae</taxon>
        <taxon>Arundo</taxon>
    </lineage>
</organism>
<sequence>MSMAQKTNLVQKEEFKRNHWVQYRDSG</sequence>